<dbReference type="Gene3D" id="2.60.40.10">
    <property type="entry name" value="Immunoglobulins"/>
    <property type="match status" value="1"/>
</dbReference>
<organism evidence="3 4">
    <name type="scientific">Scrofimicrobium canadense</name>
    <dbReference type="NCBI Taxonomy" id="2652290"/>
    <lineage>
        <taxon>Bacteria</taxon>
        <taxon>Bacillati</taxon>
        <taxon>Actinomycetota</taxon>
        <taxon>Actinomycetes</taxon>
        <taxon>Actinomycetales</taxon>
        <taxon>Actinomycetaceae</taxon>
        <taxon>Scrofimicrobium</taxon>
    </lineage>
</organism>
<feature type="signal peptide" evidence="2">
    <location>
        <begin position="1"/>
        <end position="33"/>
    </location>
</feature>
<comment type="caution">
    <text evidence="3">The sequence shown here is derived from an EMBL/GenBank/DDBJ whole genome shotgun (WGS) entry which is preliminary data.</text>
</comment>
<dbReference type="Proteomes" id="UP000470875">
    <property type="component" value="Unassembled WGS sequence"/>
</dbReference>
<evidence type="ECO:0000256" key="2">
    <source>
        <dbReference type="SAM" id="SignalP"/>
    </source>
</evidence>
<dbReference type="AlphaFoldDB" id="A0A6N7W5G4"/>
<protein>
    <submittedName>
        <fullName evidence="3">Uncharacterized protein</fullName>
    </submittedName>
</protein>
<feature type="compositionally biased region" description="Polar residues" evidence="1">
    <location>
        <begin position="125"/>
        <end position="144"/>
    </location>
</feature>
<proteinExistence type="predicted"/>
<accession>A0A6N7W5G4</accession>
<dbReference type="InterPro" id="IPR013783">
    <property type="entry name" value="Ig-like_fold"/>
</dbReference>
<evidence type="ECO:0000256" key="1">
    <source>
        <dbReference type="SAM" id="MobiDB-lite"/>
    </source>
</evidence>
<dbReference type="GO" id="GO:0005975">
    <property type="term" value="P:carbohydrate metabolic process"/>
    <property type="evidence" value="ECO:0007669"/>
    <property type="project" value="UniProtKB-ARBA"/>
</dbReference>
<evidence type="ECO:0000313" key="3">
    <source>
        <dbReference type="EMBL" id="MSS83692.1"/>
    </source>
</evidence>
<evidence type="ECO:0000313" key="4">
    <source>
        <dbReference type="Proteomes" id="UP000470875"/>
    </source>
</evidence>
<feature type="compositionally biased region" description="Polar residues" evidence="1">
    <location>
        <begin position="57"/>
        <end position="72"/>
    </location>
</feature>
<gene>
    <name evidence="3" type="ORF">FYJ24_02720</name>
</gene>
<feature type="chain" id="PRO_5026794050" evidence="2">
    <location>
        <begin position="34"/>
        <end position="155"/>
    </location>
</feature>
<keyword evidence="4" id="KW-1185">Reference proteome</keyword>
<dbReference type="EMBL" id="VULO01000003">
    <property type="protein sequence ID" value="MSS83692.1"/>
    <property type="molecule type" value="Genomic_DNA"/>
</dbReference>
<reference evidence="3 4" key="1">
    <citation type="submission" date="2019-08" db="EMBL/GenBank/DDBJ databases">
        <title>In-depth cultivation of the pig gut microbiome towards novel bacterial diversity and tailored functional studies.</title>
        <authorList>
            <person name="Wylensek D."/>
            <person name="Hitch T.C.A."/>
            <person name="Clavel T."/>
        </authorList>
    </citation>
    <scope>NUCLEOTIDE SEQUENCE [LARGE SCALE GENOMIC DNA]</scope>
    <source>
        <strain evidence="3 4">WB03_NA08</strain>
    </source>
</reference>
<feature type="region of interest" description="Disordered" evidence="1">
    <location>
        <begin position="45"/>
        <end position="73"/>
    </location>
</feature>
<keyword evidence="2" id="KW-0732">Signal</keyword>
<sequence>MRNNKTLRGLRSVLATLAAATVATIGLAGTAMAAEVSTIDPDAKGSLNIHKYEGDPSQGQPNPNGTEQTVSRTPLEGAEFTLYSVTKDGFNLASNKGWQDLQTLVSDLGTPTQAKLVDEGFSVSQVDRGTTDSNEAKVTSTTGSKRSRLLPGTNS</sequence>
<name>A0A6N7W5G4_9ACTO</name>
<feature type="region of interest" description="Disordered" evidence="1">
    <location>
        <begin position="125"/>
        <end position="155"/>
    </location>
</feature>